<proteinExistence type="inferred from homology"/>
<comment type="similarity">
    <text evidence="1">Belongs to the disease resistance NB-LRR family.</text>
</comment>
<dbReference type="GO" id="GO:0005524">
    <property type="term" value="F:ATP binding"/>
    <property type="evidence" value="ECO:0007669"/>
    <property type="project" value="UniProtKB-KW"/>
</dbReference>
<dbReference type="InterPro" id="IPR050905">
    <property type="entry name" value="Plant_NBS-LRR"/>
</dbReference>
<keyword evidence="4" id="KW-0067">ATP-binding</keyword>
<dbReference type="PANTHER" id="PTHR33463:SF215">
    <property type="entry name" value="NB-ARC DOMAIN DISEASE RESISTANCE PROTEIN"/>
    <property type="match status" value="1"/>
</dbReference>
<dbReference type="Pfam" id="PF23247">
    <property type="entry name" value="LRR_RPS2"/>
    <property type="match status" value="4"/>
</dbReference>
<dbReference type="InterPro" id="IPR042197">
    <property type="entry name" value="Apaf_helical"/>
</dbReference>
<evidence type="ECO:0000256" key="2">
    <source>
        <dbReference type="ARBA" id="ARBA00022741"/>
    </source>
</evidence>
<dbReference type="InterPro" id="IPR002182">
    <property type="entry name" value="NB-ARC"/>
</dbReference>
<evidence type="ECO:0000256" key="3">
    <source>
        <dbReference type="ARBA" id="ARBA00022821"/>
    </source>
</evidence>
<dbReference type="Gene3D" id="3.40.50.300">
    <property type="entry name" value="P-loop containing nucleotide triphosphate hydrolases"/>
    <property type="match status" value="2"/>
</dbReference>
<gene>
    <name evidence="6" type="ORF">FSB_LOCUS22530</name>
</gene>
<reference evidence="6" key="1">
    <citation type="submission" date="2018-02" db="EMBL/GenBank/DDBJ databases">
        <authorList>
            <person name="Cohen D.B."/>
            <person name="Kent A.D."/>
        </authorList>
    </citation>
    <scope>NUCLEOTIDE SEQUENCE</scope>
</reference>
<dbReference type="GO" id="GO:0006952">
    <property type="term" value="P:defense response"/>
    <property type="evidence" value="ECO:0007669"/>
    <property type="project" value="UniProtKB-KW"/>
</dbReference>
<dbReference type="SUPFAM" id="SSF52540">
    <property type="entry name" value="P-loop containing nucleoside triphosphate hydrolases"/>
    <property type="match status" value="2"/>
</dbReference>
<accession>A0A2N9G515</accession>
<dbReference type="InterPro" id="IPR003593">
    <property type="entry name" value="AAA+_ATPase"/>
</dbReference>
<organism evidence="6">
    <name type="scientific">Fagus sylvatica</name>
    <name type="common">Beechnut</name>
    <dbReference type="NCBI Taxonomy" id="28930"/>
    <lineage>
        <taxon>Eukaryota</taxon>
        <taxon>Viridiplantae</taxon>
        <taxon>Streptophyta</taxon>
        <taxon>Embryophyta</taxon>
        <taxon>Tracheophyta</taxon>
        <taxon>Spermatophyta</taxon>
        <taxon>Magnoliopsida</taxon>
        <taxon>eudicotyledons</taxon>
        <taxon>Gunneridae</taxon>
        <taxon>Pentapetalae</taxon>
        <taxon>rosids</taxon>
        <taxon>fabids</taxon>
        <taxon>Fagales</taxon>
        <taxon>Fagaceae</taxon>
        <taxon>Fagus</taxon>
    </lineage>
</organism>
<dbReference type="InterPro" id="IPR057135">
    <property type="entry name" value="At4g27190-like_LRR"/>
</dbReference>
<sequence>MEIVISVAAKIAECMVAPIGQWLCYSFHYKNNIENMKNQVVELGDARDRVQHSVDKAIRNGEEIEAVVNRWLTKVDAIKGKAMEVLEDEEKTRMRSSYGACLNLRLRHQQSKKAKKILKDINEILKNSILDKVSYRPASQGIVTYKDYMIFESRMSTIKELMDALQDANINMIGVWGMPGVGKTTLVRELAKQVIEEKLFDEVAIATVTHSPDLKKIQGEIADKLDLKLLDKETLSGRADLLRARLTKDKNKKKEEIADKLDLKLDKETLSGRADLLRTRLTKDKNKKKEEIADKLDLELDQETLCGRADLLRARSTKDKNKKIEEIADKLDLELDQETLCGRADLLRARSTKDKNKKIEDKNKGILVILDDIWEKLDLDEIGIPRQGCKVVVTSRDRDILSTGMGTDKVFGLQVLPKEEAWSLFEKFSGDSLKDSNLRSKAIEVAIACAGLPLALVTVAKALKNKSLFEWEDALRQLRRPSPRHQNRNAGKLRVFPQLQELDIRECNIMLAIVVKEEGELEDRDMILFPQLRSLALQGLPKLISFLRTQNSFITDAVEIIPERELDFHMPILYEQVVFPNLEFLELTSIDLEEIQHNQHQTRSSCKLTTMPESMRFQNLSGLTVKDFGSLKYLLPFSTAKFMVQLKHLHIFECKVMEEILLTEDLGGEEIILGELFPRLEELELIDLPILQRFCIGSNIKFQSLTSLVIEKCPKLKSFIFKPVNSGMTVIKELNEMNSDEITNIATQPLFNEEVAFPSLETLRISHMENLKIIWHNQAVEDSFFKLKILGQDVREAHGVTTIPLKELFLGLLPKMKHVWDKDPQGIFSFQNLEFIIVWKCESLKRLFPASVARFLMQLKKLAIVDCGVEEIVAQEDGVEVAQTLVFPKVTQLILHELPKLKWFYQGVHTSEWPLLKELQVSGCDQIEMFLSKSLSFQETVEDSQLESSIQQSLFLVEEGQDVREAHGVTIIPLKELFLRLLPKMKHVWDKDPQGIFSFQNLEFIIVRECESLKRLFPASVARFLMQLEKLSIVDCGVEEIVAQEDGVEVAQALVFPKVTLLILHELPKLKWFYQGVHTSEWPLLKELQVSGCDQIEMFLSKSLSFQETVEDSQLESSIQQSLFLVEEVAFPSLETLEISHMENLKSIWHNQLAEGSFFKLQLLVVERCENLMNIFQSNMLTRFKSLEKLTVGDCGSLQEIFELQGKDVRETHVTTIPLKELILHCLPKMKHVWNKDPQGIFSFQNLQLITVKKCESLKSLFPVSIARILLQLEKLVIVDCGVEEIVASEDGVEATTRFVFPKVTQLILRKLPKLKWFYQGVHTSEWPLLKELQVSGCDQIEMFLSKSLSFQETVEDSQLESSIQQSLFLVEEVRD</sequence>
<dbReference type="SMART" id="SM00382">
    <property type="entry name" value="AAA"/>
    <property type="match status" value="1"/>
</dbReference>
<keyword evidence="3" id="KW-0611">Plant defense</keyword>
<evidence type="ECO:0000256" key="1">
    <source>
        <dbReference type="ARBA" id="ARBA00008894"/>
    </source>
</evidence>
<name>A0A2N9G515_FAGSY</name>
<dbReference type="GO" id="GO:0043531">
    <property type="term" value="F:ADP binding"/>
    <property type="evidence" value="ECO:0007669"/>
    <property type="project" value="InterPro"/>
</dbReference>
<dbReference type="SUPFAM" id="SSF52047">
    <property type="entry name" value="RNI-like"/>
    <property type="match status" value="2"/>
</dbReference>
<dbReference type="Gene3D" id="1.10.8.430">
    <property type="entry name" value="Helical domain of apoptotic protease-activating factors"/>
    <property type="match status" value="1"/>
</dbReference>
<feature type="domain" description="AAA+ ATPase" evidence="5">
    <location>
        <begin position="169"/>
        <end position="416"/>
    </location>
</feature>
<dbReference type="Pfam" id="PF00931">
    <property type="entry name" value="NB-ARC"/>
    <property type="match status" value="2"/>
</dbReference>
<dbReference type="Gene3D" id="3.80.10.10">
    <property type="entry name" value="Ribonuclease Inhibitor"/>
    <property type="match status" value="4"/>
</dbReference>
<dbReference type="PANTHER" id="PTHR33463">
    <property type="entry name" value="NB-ARC DOMAIN-CONTAINING PROTEIN-RELATED"/>
    <property type="match status" value="1"/>
</dbReference>
<protein>
    <recommendedName>
        <fullName evidence="5">AAA+ ATPase domain-containing protein</fullName>
    </recommendedName>
</protein>
<evidence type="ECO:0000256" key="4">
    <source>
        <dbReference type="ARBA" id="ARBA00022840"/>
    </source>
</evidence>
<dbReference type="InterPro" id="IPR027417">
    <property type="entry name" value="P-loop_NTPase"/>
</dbReference>
<evidence type="ECO:0000313" key="6">
    <source>
        <dbReference type="EMBL" id="SPC94648.1"/>
    </source>
</evidence>
<dbReference type="InterPro" id="IPR032675">
    <property type="entry name" value="LRR_dom_sf"/>
</dbReference>
<dbReference type="PRINTS" id="PR00364">
    <property type="entry name" value="DISEASERSIST"/>
</dbReference>
<keyword evidence="2" id="KW-0547">Nucleotide-binding</keyword>
<dbReference type="EMBL" id="OIVN01001498">
    <property type="protein sequence ID" value="SPC94648.1"/>
    <property type="molecule type" value="Genomic_DNA"/>
</dbReference>
<evidence type="ECO:0000259" key="5">
    <source>
        <dbReference type="SMART" id="SM00382"/>
    </source>
</evidence>